<dbReference type="STRING" id="1484693.RS694_02495"/>
<dbReference type="Pfam" id="PF00497">
    <property type="entry name" value="SBP_bac_3"/>
    <property type="match status" value="1"/>
</dbReference>
<organism evidence="6 7">
    <name type="scientific">Rhodoferax saidenbachensis</name>
    <dbReference type="NCBI Taxonomy" id="1484693"/>
    <lineage>
        <taxon>Bacteria</taxon>
        <taxon>Pseudomonadati</taxon>
        <taxon>Pseudomonadota</taxon>
        <taxon>Betaproteobacteria</taxon>
        <taxon>Burkholderiales</taxon>
        <taxon>Comamonadaceae</taxon>
        <taxon>Rhodoferax</taxon>
    </lineage>
</organism>
<dbReference type="GO" id="GO:0006865">
    <property type="term" value="P:amino acid transport"/>
    <property type="evidence" value="ECO:0007669"/>
    <property type="project" value="TreeGrafter"/>
</dbReference>
<evidence type="ECO:0000313" key="6">
    <source>
        <dbReference type="EMBL" id="APW41531.1"/>
    </source>
</evidence>
<evidence type="ECO:0000256" key="4">
    <source>
        <dbReference type="SAM" id="SignalP"/>
    </source>
</evidence>
<evidence type="ECO:0000256" key="3">
    <source>
        <dbReference type="ARBA" id="ARBA00022729"/>
    </source>
</evidence>
<dbReference type="InterPro" id="IPR051455">
    <property type="entry name" value="Bact_solute-bind_prot3"/>
</dbReference>
<dbReference type="GO" id="GO:0030288">
    <property type="term" value="C:outer membrane-bounded periplasmic space"/>
    <property type="evidence" value="ECO:0007669"/>
    <property type="project" value="TreeGrafter"/>
</dbReference>
<sequence length="294" mass="32933">MSNTSLLVAVALGGICGAAHAGPVLDRIRQTGKITLAHREASIPFSYLDANKRPIGYAMDMCAKVTEAIRKQLALSALTTEYLKVTEFNQVEMIEQNKADLECGATSNSAERREKVAFTIPYYITGTRFMVRADSKITDLRGFEGLTLVSTYKTPSLAAITRANNERLLRINIMQANDHVQAAEMIEKEQADGFAMDDVLLYGVLSTRPAPNKLKVVGKFLTLEPLSIVMSKKDPELKAMVDEEMRRLISSREAYAIYDRWFTKPIPPNDHALNIPMNYLLRDLWKYPTDNVPN</sequence>
<dbReference type="Proteomes" id="UP000186110">
    <property type="component" value="Chromosome"/>
</dbReference>
<reference evidence="6 7" key="1">
    <citation type="submission" date="2017-01" db="EMBL/GenBank/DDBJ databases">
        <authorList>
            <person name="Mah S.A."/>
            <person name="Swanson W.J."/>
            <person name="Moy G.W."/>
            <person name="Vacquier V.D."/>
        </authorList>
    </citation>
    <scope>NUCLEOTIDE SEQUENCE [LARGE SCALE GENOMIC DNA]</scope>
    <source>
        <strain evidence="6 7">DSM 22694</strain>
    </source>
</reference>
<accession>A0A1P8K6H2</accession>
<feature type="chain" id="PRO_5010297205" evidence="4">
    <location>
        <begin position="22"/>
        <end position="294"/>
    </location>
</feature>
<evidence type="ECO:0000259" key="5">
    <source>
        <dbReference type="SMART" id="SM00062"/>
    </source>
</evidence>
<name>A0A1P8K6H2_9BURK</name>
<gene>
    <name evidence="6" type="ORF">RS694_02495</name>
</gene>
<evidence type="ECO:0000256" key="2">
    <source>
        <dbReference type="ARBA" id="ARBA00022448"/>
    </source>
</evidence>
<evidence type="ECO:0000256" key="1">
    <source>
        <dbReference type="ARBA" id="ARBA00010333"/>
    </source>
</evidence>
<dbReference type="Gene3D" id="3.40.190.10">
    <property type="entry name" value="Periplasmic binding protein-like II"/>
    <property type="match status" value="2"/>
</dbReference>
<dbReference type="SMART" id="SM00062">
    <property type="entry name" value="PBPb"/>
    <property type="match status" value="1"/>
</dbReference>
<dbReference type="CDD" id="cd13688">
    <property type="entry name" value="PBP2_GltI_DEBP"/>
    <property type="match status" value="1"/>
</dbReference>
<dbReference type="KEGG" id="rsb:RS694_02495"/>
<evidence type="ECO:0000313" key="7">
    <source>
        <dbReference type="Proteomes" id="UP000186110"/>
    </source>
</evidence>
<dbReference type="EMBL" id="CP019239">
    <property type="protein sequence ID" value="APW41531.1"/>
    <property type="molecule type" value="Genomic_DNA"/>
</dbReference>
<feature type="domain" description="Solute-binding protein family 3/N-terminal" evidence="5">
    <location>
        <begin position="33"/>
        <end position="265"/>
    </location>
</feature>
<dbReference type="GO" id="GO:0005576">
    <property type="term" value="C:extracellular region"/>
    <property type="evidence" value="ECO:0007669"/>
    <property type="project" value="TreeGrafter"/>
</dbReference>
<proteinExistence type="inferred from homology"/>
<dbReference type="PANTHER" id="PTHR30085">
    <property type="entry name" value="AMINO ACID ABC TRANSPORTER PERMEASE"/>
    <property type="match status" value="1"/>
</dbReference>
<keyword evidence="7" id="KW-1185">Reference proteome</keyword>
<feature type="signal peptide" evidence="4">
    <location>
        <begin position="1"/>
        <end position="21"/>
    </location>
</feature>
<keyword evidence="2" id="KW-0813">Transport</keyword>
<dbReference type="eggNOG" id="COG0834">
    <property type="taxonomic scope" value="Bacteria"/>
</dbReference>
<dbReference type="SUPFAM" id="SSF53850">
    <property type="entry name" value="Periplasmic binding protein-like II"/>
    <property type="match status" value="1"/>
</dbReference>
<comment type="similarity">
    <text evidence="1">Belongs to the bacterial solute-binding protein 3 family.</text>
</comment>
<dbReference type="PANTHER" id="PTHR30085:SF2">
    <property type="entry name" value="GLUTAMATE_ASPARTATE IMPORT SOLUTE-BINDING PROTEIN"/>
    <property type="match status" value="1"/>
</dbReference>
<dbReference type="InterPro" id="IPR001638">
    <property type="entry name" value="Solute-binding_3/MltF_N"/>
</dbReference>
<protein>
    <submittedName>
        <fullName evidence="6">Amino acid ABC transporter substrate-binding protein</fullName>
    </submittedName>
</protein>
<dbReference type="AlphaFoldDB" id="A0A1P8K6H2"/>
<keyword evidence="3 4" id="KW-0732">Signal</keyword>
<dbReference type="RefSeq" id="WP_029708863.1">
    <property type="nucleotide sequence ID" value="NZ_CP019239.1"/>
</dbReference>